<dbReference type="HAMAP" id="MF_00048">
    <property type="entry name" value="UPF0102"/>
    <property type="match status" value="1"/>
</dbReference>
<evidence type="ECO:0000313" key="4">
    <source>
        <dbReference type="EMBL" id="SNB84022.1"/>
    </source>
</evidence>
<accession>A0A238HJG7</accession>
<dbReference type="OrthoDB" id="9794876at2"/>
<dbReference type="Pfam" id="PF02021">
    <property type="entry name" value="UPF0102"/>
    <property type="match status" value="1"/>
</dbReference>
<gene>
    <name evidence="4" type="ORF">KEBURONENSIS_02101</name>
    <name evidence="3" type="ORF">KEBURONENSIS_02110</name>
</gene>
<reference evidence="3" key="1">
    <citation type="submission" date="2017-05" db="EMBL/GenBank/DDBJ databases">
        <authorList>
            <person name="Song R."/>
            <person name="Chenine A.L."/>
            <person name="Ruprecht R.M."/>
        </authorList>
    </citation>
    <scope>NUCLEOTIDE SEQUENCE</scope>
    <source>
        <strain evidence="3">Kingella_eburonensis</strain>
    </source>
</reference>
<dbReference type="PANTHER" id="PTHR34039:SF1">
    <property type="entry name" value="UPF0102 PROTEIN YRAN"/>
    <property type="match status" value="1"/>
</dbReference>
<comment type="similarity">
    <text evidence="1 2">Belongs to the UPF0102 family.</text>
</comment>
<dbReference type="STRING" id="1522312.GCA_900177895_01719"/>
<evidence type="ECO:0000256" key="2">
    <source>
        <dbReference type="HAMAP-Rule" id="MF_00048"/>
    </source>
</evidence>
<name>A0A238HJG7_9NEIS</name>
<dbReference type="EMBL" id="FXUV02000078">
    <property type="protein sequence ID" value="SNB84022.1"/>
    <property type="molecule type" value="Genomic_DNA"/>
</dbReference>
<dbReference type="InterPro" id="IPR003509">
    <property type="entry name" value="UPF0102_YraN-like"/>
</dbReference>
<dbReference type="SUPFAM" id="SSF52980">
    <property type="entry name" value="Restriction endonuclease-like"/>
    <property type="match status" value="1"/>
</dbReference>
<evidence type="ECO:0000313" key="3">
    <source>
        <dbReference type="EMBL" id="SMQ13572.1"/>
    </source>
</evidence>
<dbReference type="GO" id="GO:0003676">
    <property type="term" value="F:nucleic acid binding"/>
    <property type="evidence" value="ECO:0007669"/>
    <property type="project" value="InterPro"/>
</dbReference>
<evidence type="ECO:0000256" key="1">
    <source>
        <dbReference type="ARBA" id="ARBA00006738"/>
    </source>
</evidence>
<protein>
    <recommendedName>
        <fullName evidence="2">UPF0102 protein KEBURONENSIS_02101</fullName>
    </recommendedName>
</protein>
<dbReference type="NCBIfam" id="TIGR00252">
    <property type="entry name" value="YraN family protein"/>
    <property type="match status" value="1"/>
</dbReference>
<dbReference type="EMBL" id="FXUV01000080">
    <property type="protein sequence ID" value="SMQ13572.1"/>
    <property type="molecule type" value="Genomic_DNA"/>
</dbReference>
<dbReference type="RefSeq" id="WP_095063486.1">
    <property type="nucleotide sequence ID" value="NZ_FXUV02000078.1"/>
</dbReference>
<organism evidence="3">
    <name type="scientific">Kingella negevensis</name>
    <dbReference type="NCBI Taxonomy" id="1522312"/>
    <lineage>
        <taxon>Bacteria</taxon>
        <taxon>Pseudomonadati</taxon>
        <taxon>Pseudomonadota</taxon>
        <taxon>Betaproteobacteria</taxon>
        <taxon>Neisseriales</taxon>
        <taxon>Neisseriaceae</taxon>
        <taxon>Kingella</taxon>
    </lineage>
</organism>
<sequence length="114" mass="12738">MKLTHPKGKVAEDQALQFLQANGCQLIARNWHCPYGEIDLIMLSGCILLFIEVKYRKNKQFGGAAYSITPSKLNKIQRSAELYLQQNPHNGACRLDAVLIEGNAPPQWITNITG</sequence>
<dbReference type="InterPro" id="IPR011856">
    <property type="entry name" value="tRNA_endonuc-like_dom_sf"/>
</dbReference>
<proteinExistence type="inferred from homology"/>
<dbReference type="AlphaFoldDB" id="A0A238HJG7"/>
<dbReference type="Proteomes" id="UP000215450">
    <property type="component" value="Unassembled WGS sequence"/>
</dbReference>
<reference evidence="4 5" key="2">
    <citation type="submission" date="2017-06" db="EMBL/GenBank/DDBJ databases">
        <authorList>
            <person name="Kim H.J."/>
            <person name="Triplett B.A."/>
        </authorList>
    </citation>
    <scope>NUCLEOTIDE SEQUENCE [LARGE SCALE GENOMIC DNA]</scope>
    <source>
        <strain evidence="4">Kingella_eburonensis</strain>
    </source>
</reference>
<dbReference type="PANTHER" id="PTHR34039">
    <property type="entry name" value="UPF0102 PROTEIN YRAN"/>
    <property type="match status" value="1"/>
</dbReference>
<evidence type="ECO:0000313" key="5">
    <source>
        <dbReference type="Proteomes" id="UP000215450"/>
    </source>
</evidence>
<keyword evidence="5" id="KW-1185">Reference proteome</keyword>
<dbReference type="NCBIfam" id="NF009150">
    <property type="entry name" value="PRK12497.1-3"/>
    <property type="match status" value="1"/>
</dbReference>
<dbReference type="InterPro" id="IPR011335">
    <property type="entry name" value="Restrct_endonuc-II-like"/>
</dbReference>
<dbReference type="Gene3D" id="3.40.1350.10">
    <property type="match status" value="1"/>
</dbReference>